<dbReference type="AlphaFoldDB" id="A0AA35VDS4"/>
<dbReference type="PANTHER" id="PTHR47017:SF1">
    <property type="entry name" value="ACYL-COA"/>
    <property type="match status" value="1"/>
</dbReference>
<dbReference type="EMBL" id="OX465086">
    <property type="protein sequence ID" value="CAI9260932.1"/>
    <property type="molecule type" value="Genomic_DNA"/>
</dbReference>
<dbReference type="SUPFAM" id="SSF55729">
    <property type="entry name" value="Acyl-CoA N-acyltransferases (Nat)"/>
    <property type="match status" value="1"/>
</dbReference>
<name>A0AA35VDS4_LACSI</name>
<evidence type="ECO:0000313" key="1">
    <source>
        <dbReference type="EMBL" id="CAI9260932.1"/>
    </source>
</evidence>
<dbReference type="PANTHER" id="PTHR47017">
    <property type="entry name" value="ACYL-COA"/>
    <property type="match status" value="1"/>
</dbReference>
<dbReference type="InterPro" id="IPR007434">
    <property type="entry name" value="FemAB-like"/>
</dbReference>
<dbReference type="Proteomes" id="UP001177003">
    <property type="component" value="Chromosome 0"/>
</dbReference>
<keyword evidence="2" id="KW-1185">Reference proteome</keyword>
<sequence>MAMSMAVVRPSPFLGDIDFGLGGLSCRKHFLIPNHTSRIKALFWQPKKPVEPPEMYLSLNNFTLTKIHTKEESSETEKAKKISVSVVSSILEVPSSDWDACSLDATGVQQFNPFLSHGFLSSLEESGSAIKETGWLPRHIVAYDEDKNIMGVIPLYLKSHSYVPGPRILLRNTSYKDQVFDILVSAMKDLAIKFEVSSLHITFSSEQEWNALKGKGFLQRTGMQYHWKNRNYKNFDDFLMDMKQSKRKNIRQERKKIPAQNLTMKRLRGYEIKAKHWDTFYTFYRNTTDNKWGTPYLTREFFHMMGSKMEDHVMLIVAEEGEEVVAGALNLIGGDTIYGRLWGCLPRVYYPSLHFEACYYQAIEAAIELNLEKVEAGAQGEHKIQRGYLPVTTYSCHYLLDEGFRQVIGNFLSRETDQVKLVTELIKDSGPFKDGII</sequence>
<reference evidence="1" key="1">
    <citation type="submission" date="2023-04" db="EMBL/GenBank/DDBJ databases">
        <authorList>
            <person name="Vijverberg K."/>
            <person name="Xiong W."/>
            <person name="Schranz E."/>
        </authorList>
    </citation>
    <scope>NUCLEOTIDE SEQUENCE</scope>
</reference>
<dbReference type="Pfam" id="PF04339">
    <property type="entry name" value="FemAB_like"/>
    <property type="match status" value="2"/>
</dbReference>
<gene>
    <name evidence="1" type="ORF">LSALG_LOCUS1747</name>
</gene>
<accession>A0AA35VDS4</accession>
<dbReference type="InterPro" id="IPR016181">
    <property type="entry name" value="Acyl_CoA_acyltransferase"/>
</dbReference>
<organism evidence="1 2">
    <name type="scientific">Lactuca saligna</name>
    <name type="common">Willowleaf lettuce</name>
    <dbReference type="NCBI Taxonomy" id="75948"/>
    <lineage>
        <taxon>Eukaryota</taxon>
        <taxon>Viridiplantae</taxon>
        <taxon>Streptophyta</taxon>
        <taxon>Embryophyta</taxon>
        <taxon>Tracheophyta</taxon>
        <taxon>Spermatophyta</taxon>
        <taxon>Magnoliopsida</taxon>
        <taxon>eudicotyledons</taxon>
        <taxon>Gunneridae</taxon>
        <taxon>Pentapetalae</taxon>
        <taxon>asterids</taxon>
        <taxon>campanulids</taxon>
        <taxon>Asterales</taxon>
        <taxon>Asteraceae</taxon>
        <taxon>Cichorioideae</taxon>
        <taxon>Cichorieae</taxon>
        <taxon>Lactucinae</taxon>
        <taxon>Lactuca</taxon>
    </lineage>
</organism>
<protein>
    <submittedName>
        <fullName evidence="1">Uncharacterized protein</fullName>
    </submittedName>
</protein>
<evidence type="ECO:0000313" key="2">
    <source>
        <dbReference type="Proteomes" id="UP001177003"/>
    </source>
</evidence>
<dbReference type="Gene3D" id="3.40.630.30">
    <property type="match status" value="1"/>
</dbReference>
<proteinExistence type="predicted"/>